<evidence type="ECO:0000259" key="3">
    <source>
        <dbReference type="SMART" id="SM01027"/>
    </source>
</evidence>
<dbReference type="EMBL" id="PFFQ01000065">
    <property type="protein sequence ID" value="PIW13991.1"/>
    <property type="molecule type" value="Genomic_DNA"/>
</dbReference>
<dbReference type="SMART" id="SM01027">
    <property type="entry name" value="Beta-Casp"/>
    <property type="match status" value="1"/>
</dbReference>
<evidence type="ECO:0000256" key="1">
    <source>
        <dbReference type="ARBA" id="ARBA00022801"/>
    </source>
</evidence>
<dbReference type="Pfam" id="PF00753">
    <property type="entry name" value="Lactamase_B"/>
    <property type="match status" value="1"/>
</dbReference>
<evidence type="ECO:0000259" key="2">
    <source>
        <dbReference type="SMART" id="SM00849"/>
    </source>
</evidence>
<dbReference type="InterPro" id="IPR036866">
    <property type="entry name" value="RibonucZ/Hydroxyglut_hydro"/>
</dbReference>
<dbReference type="PANTHER" id="PTHR11203">
    <property type="entry name" value="CLEAVAGE AND POLYADENYLATION SPECIFICITY FACTOR FAMILY MEMBER"/>
    <property type="match status" value="1"/>
</dbReference>
<dbReference type="InterPro" id="IPR011108">
    <property type="entry name" value="RMMBL"/>
</dbReference>
<reference evidence="4 5" key="1">
    <citation type="submission" date="2017-09" db="EMBL/GenBank/DDBJ databases">
        <title>Depth-based differentiation of microbial function through sediment-hosted aquifers and enrichment of novel symbionts in the deep terrestrial subsurface.</title>
        <authorList>
            <person name="Probst A.J."/>
            <person name="Ladd B."/>
            <person name="Jarett J.K."/>
            <person name="Geller-Mcgrath D.E."/>
            <person name="Sieber C.M."/>
            <person name="Emerson J.B."/>
            <person name="Anantharaman K."/>
            <person name="Thomas B.C."/>
            <person name="Malmstrom R."/>
            <person name="Stieglmeier M."/>
            <person name="Klingl A."/>
            <person name="Woyke T."/>
            <person name="Ryan C.M."/>
            <person name="Banfield J.F."/>
        </authorList>
    </citation>
    <scope>NUCLEOTIDE SEQUENCE [LARGE SCALE GENOMIC DNA]</scope>
    <source>
        <strain evidence="4">CG17_big_fil_post_rev_8_21_14_2_50_48_46</strain>
    </source>
</reference>
<dbReference type="GO" id="GO:0016787">
    <property type="term" value="F:hydrolase activity"/>
    <property type="evidence" value="ECO:0007669"/>
    <property type="project" value="UniProtKB-KW"/>
</dbReference>
<dbReference type="Pfam" id="PF07521">
    <property type="entry name" value="RMMBL"/>
    <property type="match status" value="1"/>
</dbReference>
<gene>
    <name evidence="4" type="ORF">COW36_23410</name>
</gene>
<dbReference type="CDD" id="cd16295">
    <property type="entry name" value="TTHA0252-CPSF-like_MBL-fold"/>
    <property type="match status" value="1"/>
</dbReference>
<proteinExistence type="predicted"/>
<comment type="caution">
    <text evidence="4">The sequence shown here is derived from an EMBL/GenBank/DDBJ whole genome shotgun (WGS) entry which is preliminary data.</text>
</comment>
<feature type="domain" description="Metallo-beta-lactamase" evidence="2">
    <location>
        <begin position="16"/>
        <end position="240"/>
    </location>
</feature>
<organism evidence="4 5">
    <name type="scientific">bacterium (Candidatus Blackallbacteria) CG17_big_fil_post_rev_8_21_14_2_50_48_46</name>
    <dbReference type="NCBI Taxonomy" id="2014261"/>
    <lineage>
        <taxon>Bacteria</taxon>
        <taxon>Candidatus Blackallbacteria</taxon>
    </lineage>
</organism>
<dbReference type="PANTHER" id="PTHR11203:SF37">
    <property type="entry name" value="INTEGRATOR COMPLEX SUBUNIT 11"/>
    <property type="match status" value="1"/>
</dbReference>
<accession>A0A2M7FXL4</accession>
<sequence length="458" mass="51096">MTHLQIDFLGGAGTVTGSRFLIRALGHTLLIDCGLFQGLKALRLQNWEPLPFPAAEIEAVLLTHGHMDHSGYLPCLMRQGFKGPVYCSEPSQEVAAIILRDSGKIQEEEAEKANQKGYSRHAPARPLYTAREAEKALGHFRTVNRGEWLVLFPDAGIRARWHYNGHILGACFIELEIAGKTVIVSGDIGRHDDWLLYPPHKPQQADLLLMESTYGNRLHPDEDVLARLEKLAHETLSQGGSLLIPGFAVERTQTLLWLLLQLQSQNRLPKVPILLDSPMGSAVLAIFERFNEWHKLSKSECQELTQHVHVVEHARETQKWASRKQPKLVLAGSGMLTGGRILSYLLYELANPLSTVLLTGYQAEGTRGRDLLEGIPSLKIQGNHYPVKARIEQLESLSAHADQNGLIDWLSDLKKVPQELFIVHGEPEAAAGLQARLLTDKRWPSRVAQAGESFELEL</sequence>
<dbReference type="Gene3D" id="3.40.50.10890">
    <property type="match status" value="1"/>
</dbReference>
<evidence type="ECO:0000313" key="5">
    <source>
        <dbReference type="Proteomes" id="UP000231019"/>
    </source>
</evidence>
<protein>
    <submittedName>
        <fullName evidence="4">MBL fold metallo-hydrolase</fullName>
    </submittedName>
</protein>
<name>A0A2M7FXL4_9BACT</name>
<dbReference type="SUPFAM" id="SSF56281">
    <property type="entry name" value="Metallo-hydrolase/oxidoreductase"/>
    <property type="match status" value="1"/>
</dbReference>
<dbReference type="GO" id="GO:0004521">
    <property type="term" value="F:RNA endonuclease activity"/>
    <property type="evidence" value="ECO:0007669"/>
    <property type="project" value="TreeGrafter"/>
</dbReference>
<dbReference type="Gene3D" id="3.60.15.10">
    <property type="entry name" value="Ribonuclease Z/Hydroxyacylglutathione hydrolase-like"/>
    <property type="match status" value="1"/>
</dbReference>
<dbReference type="Pfam" id="PF10996">
    <property type="entry name" value="Beta-Casp"/>
    <property type="match status" value="1"/>
</dbReference>
<evidence type="ECO:0000313" key="4">
    <source>
        <dbReference type="EMBL" id="PIW13991.1"/>
    </source>
</evidence>
<feature type="domain" description="Beta-Casp" evidence="3">
    <location>
        <begin position="252"/>
        <end position="371"/>
    </location>
</feature>
<dbReference type="InterPro" id="IPR001279">
    <property type="entry name" value="Metallo-B-lactamas"/>
</dbReference>
<dbReference type="SMART" id="SM00849">
    <property type="entry name" value="Lactamase_B"/>
    <property type="match status" value="1"/>
</dbReference>
<dbReference type="Proteomes" id="UP000231019">
    <property type="component" value="Unassembled WGS sequence"/>
</dbReference>
<dbReference type="AlphaFoldDB" id="A0A2M7FXL4"/>
<dbReference type="InterPro" id="IPR022712">
    <property type="entry name" value="Beta_Casp"/>
</dbReference>
<keyword evidence="1 4" id="KW-0378">Hydrolase</keyword>
<dbReference type="InterPro" id="IPR050698">
    <property type="entry name" value="MBL"/>
</dbReference>